<keyword evidence="2" id="KW-0456">Lyase</keyword>
<dbReference type="EMBL" id="LGTK01000003">
    <property type="protein sequence ID" value="KPH78439.1"/>
    <property type="molecule type" value="Genomic_DNA"/>
</dbReference>
<evidence type="ECO:0000256" key="1">
    <source>
        <dbReference type="ARBA" id="ARBA00005254"/>
    </source>
</evidence>
<dbReference type="PANTHER" id="PTHR11941">
    <property type="entry name" value="ENOYL-COA HYDRATASE-RELATED"/>
    <property type="match status" value="1"/>
</dbReference>
<dbReference type="InterPro" id="IPR018376">
    <property type="entry name" value="Enoyl-CoA_hyd/isom_CS"/>
</dbReference>
<dbReference type="PANTHER" id="PTHR11941:SF133">
    <property type="entry name" value="1,2-EPOXYPHENYLACETYL-COA ISOMERASE"/>
    <property type="match status" value="1"/>
</dbReference>
<dbReference type="InterPro" id="IPR001753">
    <property type="entry name" value="Enoyl-CoA_hydra/iso"/>
</dbReference>
<protein>
    <submittedName>
        <fullName evidence="4">Enoyl-CoA hydratase</fullName>
    </submittedName>
</protein>
<comment type="similarity">
    <text evidence="1 3">Belongs to the enoyl-CoA hydratase/isomerase family.</text>
</comment>
<dbReference type="Pfam" id="PF00378">
    <property type="entry name" value="ECH_1"/>
    <property type="match status" value="1"/>
</dbReference>
<dbReference type="Proteomes" id="UP000037854">
    <property type="component" value="Unassembled WGS sequence"/>
</dbReference>
<keyword evidence="5" id="KW-1185">Reference proteome</keyword>
<evidence type="ECO:0000313" key="4">
    <source>
        <dbReference type="EMBL" id="KPH78439.1"/>
    </source>
</evidence>
<sequence length="259" mass="28315">MAEVLKVRKENHIAYLTMNRPDKRNSLSDDLVSALLSALKDAEKDDEVKAIILSGEGKAFCAGGDIDSMKPGSSPKEVMDSMKETSVLTKTILNLDKFVITAVHGFAAGAGFSLALASDFVIADKNTLFISSFRNIGLTPDLGLIKLLADNVPLQTAKEWVVSGRRITAEEVYTKGIVNRLSESGNLLEDATEFAQFIVEGPPISNQFVKYLLNHASEFSHEIGIMQENIVQSLMFQTQDSKEGIQAFLEKRSPNFAGK</sequence>
<dbReference type="Gene3D" id="1.10.12.10">
    <property type="entry name" value="Lyase 2-enoyl-coa Hydratase, Chain A, domain 2"/>
    <property type="match status" value="1"/>
</dbReference>
<evidence type="ECO:0000256" key="2">
    <source>
        <dbReference type="ARBA" id="ARBA00023239"/>
    </source>
</evidence>
<proteinExistence type="inferred from homology"/>
<dbReference type="InterPro" id="IPR029045">
    <property type="entry name" value="ClpP/crotonase-like_dom_sf"/>
</dbReference>
<reference evidence="4 5" key="1">
    <citation type="submission" date="2015-07" db="EMBL/GenBank/DDBJ databases">
        <title>High-quality draft genome sequence of Oceanobacillus caeni HM6, a bacillus isolated from a human feces.</title>
        <authorList>
            <person name="Kumar J."/>
            <person name="Verma M.K."/>
            <person name="Pandey R."/>
            <person name="Bhambi M."/>
            <person name="Chauhan N."/>
        </authorList>
    </citation>
    <scope>NUCLEOTIDE SEQUENCE [LARGE SCALE GENOMIC DNA]</scope>
    <source>
        <strain evidence="4 5">HM6</strain>
    </source>
</reference>
<accession>A0ABR5MNA8</accession>
<name>A0ABR5MNA8_9BACI</name>
<dbReference type="CDD" id="cd06558">
    <property type="entry name" value="crotonase-like"/>
    <property type="match status" value="1"/>
</dbReference>
<dbReference type="InterPro" id="IPR014748">
    <property type="entry name" value="Enoyl-CoA_hydra_C"/>
</dbReference>
<evidence type="ECO:0000313" key="5">
    <source>
        <dbReference type="Proteomes" id="UP000037854"/>
    </source>
</evidence>
<dbReference type="SUPFAM" id="SSF52096">
    <property type="entry name" value="ClpP/crotonase"/>
    <property type="match status" value="1"/>
</dbReference>
<dbReference type="Gene3D" id="3.90.226.10">
    <property type="entry name" value="2-enoyl-CoA Hydratase, Chain A, domain 1"/>
    <property type="match status" value="1"/>
</dbReference>
<organism evidence="4 5">
    <name type="scientific">Oceanobacillus caeni</name>
    <dbReference type="NCBI Taxonomy" id="405946"/>
    <lineage>
        <taxon>Bacteria</taxon>
        <taxon>Bacillati</taxon>
        <taxon>Bacillota</taxon>
        <taxon>Bacilli</taxon>
        <taxon>Bacillales</taxon>
        <taxon>Bacillaceae</taxon>
        <taxon>Oceanobacillus</taxon>
    </lineage>
</organism>
<comment type="caution">
    <text evidence="4">The sequence shown here is derived from an EMBL/GenBank/DDBJ whole genome shotgun (WGS) entry which is preliminary data.</text>
</comment>
<evidence type="ECO:0000256" key="3">
    <source>
        <dbReference type="RuleBase" id="RU003707"/>
    </source>
</evidence>
<dbReference type="PROSITE" id="PS00166">
    <property type="entry name" value="ENOYL_COA_HYDRATASE"/>
    <property type="match status" value="1"/>
</dbReference>
<gene>
    <name evidence="4" type="ORF">AFL42_01660</name>
</gene>
<dbReference type="RefSeq" id="WP_060667607.1">
    <property type="nucleotide sequence ID" value="NZ_JARTGE010000027.1"/>
</dbReference>